<dbReference type="SUPFAM" id="SSF55620">
    <property type="entry name" value="Tetrahydrobiopterin biosynthesis enzymes-like"/>
    <property type="match status" value="1"/>
</dbReference>
<dbReference type="EMBL" id="CP102480">
    <property type="protein sequence ID" value="UUX48298.1"/>
    <property type="molecule type" value="Genomic_DNA"/>
</dbReference>
<accession>A0A9J7AMW5</accession>
<dbReference type="GO" id="GO:0006730">
    <property type="term" value="P:one-carbon metabolic process"/>
    <property type="evidence" value="ECO:0007669"/>
    <property type="project" value="UniProtKB-UniRule"/>
</dbReference>
<dbReference type="Gene3D" id="1.10.286.10">
    <property type="match status" value="1"/>
</dbReference>
<dbReference type="Pfam" id="PF01227">
    <property type="entry name" value="GTP_cyclohydroI"/>
    <property type="match status" value="1"/>
</dbReference>
<evidence type="ECO:0000259" key="10">
    <source>
        <dbReference type="Pfam" id="PF01227"/>
    </source>
</evidence>
<evidence type="ECO:0000256" key="8">
    <source>
        <dbReference type="HAMAP-Rule" id="MF_00223"/>
    </source>
</evidence>
<dbReference type="PANTHER" id="PTHR11109:SF7">
    <property type="entry name" value="GTP CYCLOHYDROLASE 1"/>
    <property type="match status" value="1"/>
</dbReference>
<dbReference type="HAMAP" id="MF_00223">
    <property type="entry name" value="FolE"/>
    <property type="match status" value="1"/>
</dbReference>
<dbReference type="InterPro" id="IPR018234">
    <property type="entry name" value="GTP_CycHdrlase_I_CS"/>
</dbReference>
<keyword evidence="5 8" id="KW-0554">One-carbon metabolism</keyword>
<feature type="binding site" evidence="8">
    <location>
        <position position="103"/>
    </location>
    <ligand>
        <name>Zn(2+)</name>
        <dbReference type="ChEBI" id="CHEBI:29105"/>
    </ligand>
</feature>
<comment type="pathway">
    <text evidence="2 8">Cofactor biosynthesis; 7,8-dihydroneopterin triphosphate biosynthesis; 7,8-dihydroneopterin triphosphate from GTP: step 1/1.</text>
</comment>
<dbReference type="EC" id="3.5.4.16" evidence="8"/>
<dbReference type="InterPro" id="IPR001474">
    <property type="entry name" value="GTP_CycHdrlase_I"/>
</dbReference>
<name>A0A9J7AMW5_9PROT</name>
<feature type="region of interest" description="Disordered" evidence="9">
    <location>
        <begin position="1"/>
        <end position="29"/>
    </location>
</feature>
<dbReference type="PROSITE" id="PS00860">
    <property type="entry name" value="GTP_CYCLOHYDROL_1_2"/>
    <property type="match status" value="1"/>
</dbReference>
<comment type="similarity">
    <text evidence="3 8">Belongs to the GTP cyclohydrolase I family.</text>
</comment>
<comment type="subunit">
    <text evidence="8">Homopolymer.</text>
</comment>
<dbReference type="GO" id="GO:0046654">
    <property type="term" value="P:tetrahydrofolate biosynthetic process"/>
    <property type="evidence" value="ECO:0007669"/>
    <property type="project" value="UniProtKB-UniRule"/>
</dbReference>
<dbReference type="GO" id="GO:0005525">
    <property type="term" value="F:GTP binding"/>
    <property type="evidence" value="ECO:0007669"/>
    <property type="project" value="UniProtKB-KW"/>
</dbReference>
<keyword evidence="8" id="KW-0862">Zinc</keyword>
<comment type="subunit">
    <text evidence="4">Toroid-shaped homodecamer, composed of two pentamers of five dimers.</text>
</comment>
<organism evidence="11 12">
    <name type="scientific">Nisaea acidiphila</name>
    <dbReference type="NCBI Taxonomy" id="1862145"/>
    <lineage>
        <taxon>Bacteria</taxon>
        <taxon>Pseudomonadati</taxon>
        <taxon>Pseudomonadota</taxon>
        <taxon>Alphaproteobacteria</taxon>
        <taxon>Rhodospirillales</taxon>
        <taxon>Thalassobaculaceae</taxon>
        <taxon>Nisaea</taxon>
    </lineage>
</organism>
<evidence type="ECO:0000313" key="12">
    <source>
        <dbReference type="Proteomes" id="UP001060336"/>
    </source>
</evidence>
<dbReference type="FunFam" id="1.10.286.10:FF:000001">
    <property type="entry name" value="GTP cyclohydrolase 1"/>
    <property type="match status" value="1"/>
</dbReference>
<evidence type="ECO:0000256" key="2">
    <source>
        <dbReference type="ARBA" id="ARBA00005080"/>
    </source>
</evidence>
<dbReference type="RefSeq" id="WP_257766806.1">
    <property type="nucleotide sequence ID" value="NZ_CP102480.1"/>
</dbReference>
<dbReference type="Gene3D" id="3.30.1130.10">
    <property type="match status" value="1"/>
</dbReference>
<comment type="catalytic activity">
    <reaction evidence="1 8">
        <text>GTP + H2O = 7,8-dihydroneopterin 3'-triphosphate + formate + H(+)</text>
        <dbReference type="Rhea" id="RHEA:17473"/>
        <dbReference type="ChEBI" id="CHEBI:15377"/>
        <dbReference type="ChEBI" id="CHEBI:15378"/>
        <dbReference type="ChEBI" id="CHEBI:15740"/>
        <dbReference type="ChEBI" id="CHEBI:37565"/>
        <dbReference type="ChEBI" id="CHEBI:58462"/>
        <dbReference type="EC" id="3.5.4.16"/>
    </reaction>
</comment>
<evidence type="ECO:0000256" key="7">
    <source>
        <dbReference type="ARBA" id="ARBA00023134"/>
    </source>
</evidence>
<dbReference type="InterPro" id="IPR043134">
    <property type="entry name" value="GTP-CH-I_N"/>
</dbReference>
<reference evidence="11" key="1">
    <citation type="submission" date="2022-08" db="EMBL/GenBank/DDBJ databases">
        <title>Nisaea acidiphila sp. nov., isolated from a marine algal debris and emended description of the genus Nisaea Urios et al. 2008.</title>
        <authorList>
            <person name="Kwon K."/>
        </authorList>
    </citation>
    <scope>NUCLEOTIDE SEQUENCE</scope>
    <source>
        <strain evidence="11">MEBiC11861</strain>
    </source>
</reference>
<dbReference type="AlphaFoldDB" id="A0A9J7AMW5"/>
<dbReference type="GO" id="GO:0006729">
    <property type="term" value="P:tetrahydrobiopterin biosynthetic process"/>
    <property type="evidence" value="ECO:0007669"/>
    <property type="project" value="TreeGrafter"/>
</dbReference>
<protein>
    <recommendedName>
        <fullName evidence="8">GTP cyclohydrolase 1</fullName>
        <ecNumber evidence="8">3.5.4.16</ecNumber>
    </recommendedName>
    <alternativeName>
        <fullName evidence="8">GTP cyclohydrolase I</fullName>
        <shortName evidence="8">GTP-CH-I</shortName>
    </alternativeName>
</protein>
<evidence type="ECO:0000256" key="5">
    <source>
        <dbReference type="ARBA" id="ARBA00022563"/>
    </source>
</evidence>
<dbReference type="GO" id="GO:0008270">
    <property type="term" value="F:zinc ion binding"/>
    <property type="evidence" value="ECO:0007669"/>
    <property type="project" value="UniProtKB-UniRule"/>
</dbReference>
<dbReference type="FunFam" id="3.30.1130.10:FF:000001">
    <property type="entry name" value="GTP cyclohydrolase 1"/>
    <property type="match status" value="1"/>
</dbReference>
<evidence type="ECO:0000256" key="1">
    <source>
        <dbReference type="ARBA" id="ARBA00001052"/>
    </source>
</evidence>
<dbReference type="PANTHER" id="PTHR11109">
    <property type="entry name" value="GTP CYCLOHYDROLASE I"/>
    <property type="match status" value="1"/>
</dbReference>
<evidence type="ECO:0000256" key="6">
    <source>
        <dbReference type="ARBA" id="ARBA00022801"/>
    </source>
</evidence>
<dbReference type="Proteomes" id="UP001060336">
    <property type="component" value="Chromosome"/>
</dbReference>
<dbReference type="InterPro" id="IPR020602">
    <property type="entry name" value="GTP_CycHdrlase_I_dom"/>
</dbReference>
<feature type="domain" description="GTP cyclohydrolase I" evidence="10">
    <location>
        <begin position="33"/>
        <end position="210"/>
    </location>
</feature>
<dbReference type="NCBIfam" id="TIGR00063">
    <property type="entry name" value="folE"/>
    <property type="match status" value="1"/>
</dbReference>
<keyword evidence="6 8" id="KW-0378">Hydrolase</keyword>
<keyword evidence="12" id="KW-1185">Reference proteome</keyword>
<keyword evidence="7 8" id="KW-0342">GTP-binding</keyword>
<gene>
    <name evidence="8 11" type="primary">folE</name>
    <name evidence="11" type="ORF">NUH88_12820</name>
</gene>
<feature type="binding site" evidence="8">
    <location>
        <position position="174"/>
    </location>
    <ligand>
        <name>Zn(2+)</name>
        <dbReference type="ChEBI" id="CHEBI:29105"/>
    </ligand>
</feature>
<keyword evidence="8" id="KW-0479">Metal-binding</keyword>
<dbReference type="NCBIfam" id="NF006825">
    <property type="entry name" value="PRK09347.1-2"/>
    <property type="match status" value="1"/>
</dbReference>
<dbReference type="PROSITE" id="PS00859">
    <property type="entry name" value="GTP_CYCLOHYDROL_1_1"/>
    <property type="match status" value="1"/>
</dbReference>
<keyword evidence="8" id="KW-0547">Nucleotide-binding</keyword>
<evidence type="ECO:0000313" key="11">
    <source>
        <dbReference type="EMBL" id="UUX48298.1"/>
    </source>
</evidence>
<sequence length="214" mass="24336">MSPYDNALRSEDAAGHDVDVKVVRQRPSREDAEAAVRTLIEWAGDDPDREGLLETPERVVRSYEELFKGYSSDPRVYLERVFEETEDYHEMVLLKNIRMESHCEHHMLPVIGKVSIAYMPHNRVVGVSKLARVVETFAKRLQIQEKMTAQIANSIQDVLQPKGVAVLVKAEHQCMTTRGVCKPGASMVTKTLTGCFKDDAELRKEFFDLVSRDD</sequence>
<proteinExistence type="inferred from homology"/>
<dbReference type="GO" id="GO:0005737">
    <property type="term" value="C:cytoplasm"/>
    <property type="evidence" value="ECO:0007669"/>
    <property type="project" value="TreeGrafter"/>
</dbReference>
<evidence type="ECO:0000256" key="3">
    <source>
        <dbReference type="ARBA" id="ARBA00008085"/>
    </source>
</evidence>
<evidence type="ECO:0000256" key="9">
    <source>
        <dbReference type="SAM" id="MobiDB-lite"/>
    </source>
</evidence>
<dbReference type="NCBIfam" id="NF006826">
    <property type="entry name" value="PRK09347.1-3"/>
    <property type="match status" value="1"/>
</dbReference>
<dbReference type="KEGG" id="naci:NUH88_12820"/>
<evidence type="ECO:0000256" key="4">
    <source>
        <dbReference type="ARBA" id="ARBA00011857"/>
    </source>
</evidence>
<dbReference type="InterPro" id="IPR043133">
    <property type="entry name" value="GTP-CH-I_C/QueF"/>
</dbReference>
<feature type="binding site" evidence="8">
    <location>
        <position position="106"/>
    </location>
    <ligand>
        <name>Zn(2+)</name>
        <dbReference type="ChEBI" id="CHEBI:29105"/>
    </ligand>
</feature>
<feature type="compositionally biased region" description="Basic and acidic residues" evidence="9">
    <location>
        <begin position="8"/>
        <end position="29"/>
    </location>
</feature>
<dbReference type="GO" id="GO:0003934">
    <property type="term" value="F:GTP cyclohydrolase I activity"/>
    <property type="evidence" value="ECO:0007669"/>
    <property type="project" value="UniProtKB-UniRule"/>
</dbReference>